<dbReference type="PANTHER" id="PTHR21661">
    <property type="entry name" value="EPOXIDE HYDROLASE 1-RELATED"/>
    <property type="match status" value="1"/>
</dbReference>
<evidence type="ECO:0000313" key="3">
    <source>
        <dbReference type="Ensembl" id="ENSGACP00000005499.1"/>
    </source>
</evidence>
<dbReference type="GO" id="GO:0097176">
    <property type="term" value="P:epoxide metabolic process"/>
    <property type="evidence" value="ECO:0007669"/>
    <property type="project" value="TreeGrafter"/>
</dbReference>
<dbReference type="GO" id="GO:0004301">
    <property type="term" value="F:epoxide hydrolase activity"/>
    <property type="evidence" value="ECO:0007669"/>
    <property type="project" value="TreeGrafter"/>
</dbReference>
<protein>
    <submittedName>
        <fullName evidence="3">Epoxide hydrolase 1, microsomal (xenobiotic)</fullName>
    </submittedName>
</protein>
<dbReference type="InterPro" id="IPR029058">
    <property type="entry name" value="AB_hydrolase_fold"/>
</dbReference>
<keyword evidence="2" id="KW-0378">Hydrolase</keyword>
<name>G3NJI8_GASAC</name>
<evidence type="ECO:0000256" key="2">
    <source>
        <dbReference type="ARBA" id="ARBA00022801"/>
    </source>
</evidence>
<dbReference type="InterPro" id="IPR000639">
    <property type="entry name" value="Epox_hydrolase-like"/>
</dbReference>
<dbReference type="PRINTS" id="PR00412">
    <property type="entry name" value="EPOXHYDRLASE"/>
</dbReference>
<dbReference type="PANTHER" id="PTHR21661:SF70">
    <property type="entry name" value="EPOXIDE HYDROLASE 1"/>
    <property type="match status" value="1"/>
</dbReference>
<reference evidence="3" key="1">
    <citation type="submission" date="2006-01" db="EMBL/GenBank/DDBJ databases">
        <authorList>
            <person name="Lindblad-Toh K."/>
            <person name="Mauceli E."/>
            <person name="Grabherr M."/>
            <person name="Chang J.L."/>
            <person name="Lander E.S."/>
        </authorList>
    </citation>
    <scope>NUCLEOTIDE SEQUENCE [LARGE SCALE GENOMIC DNA]</scope>
</reference>
<reference evidence="3" key="2">
    <citation type="submission" date="2024-04" db="UniProtKB">
        <authorList>
            <consortium name="Ensembl"/>
        </authorList>
    </citation>
    <scope>IDENTIFICATION</scope>
</reference>
<dbReference type="AlphaFoldDB" id="G3NJI8"/>
<organism evidence="3">
    <name type="scientific">Gasterosteus aculeatus</name>
    <name type="common">Three-spined stickleback</name>
    <dbReference type="NCBI Taxonomy" id="69293"/>
    <lineage>
        <taxon>Eukaryota</taxon>
        <taxon>Metazoa</taxon>
        <taxon>Chordata</taxon>
        <taxon>Craniata</taxon>
        <taxon>Vertebrata</taxon>
        <taxon>Euteleostomi</taxon>
        <taxon>Actinopterygii</taxon>
        <taxon>Neopterygii</taxon>
        <taxon>Teleostei</taxon>
        <taxon>Neoteleostei</taxon>
        <taxon>Acanthomorphata</taxon>
        <taxon>Eupercaria</taxon>
        <taxon>Perciformes</taxon>
        <taxon>Cottioidei</taxon>
        <taxon>Gasterosteales</taxon>
        <taxon>Gasterosteidae</taxon>
        <taxon>Gasterosteus</taxon>
    </lineage>
</organism>
<comment type="similarity">
    <text evidence="1">Belongs to the peptidase S33 family.</text>
</comment>
<accession>G3NJI8</accession>
<dbReference type="Bgee" id="ENSGACG00000004116">
    <property type="expression patterns" value="Expressed in intestinal epithelial cell and 13 other cell types or tissues"/>
</dbReference>
<dbReference type="SUPFAM" id="SSF53474">
    <property type="entry name" value="alpha/beta-Hydrolases"/>
    <property type="match status" value="1"/>
</dbReference>
<sequence>IFHKLMKRLGFHKFYAHGGDWGWLVTTNMAQLQPGVVKGLHVNFAPNSRPGLSMVLSVMLGRRFPKMFGFTDFDVRRLFPCVDKLVVEAVKETGYMHIQATKPDTAGRGLNDSPVGLAAYILEKFSTWTSPDFRNLEDGGLTRKFSLDDLLTNVMIYWTSGCIVSSMRFYKENFGRGLNQPHSRVPVYVPTGYACFPNELMHTPKLWVEHKYRKLLTYSPMARGGHFAAMEEPRLMAEDIQNFTKTVEKKKKYSTI</sequence>
<proteinExistence type="inferred from homology"/>
<dbReference type="Ensembl" id="ENSGACT00000005515.1">
    <property type="protein sequence ID" value="ENSGACP00000005499.1"/>
    <property type="gene ID" value="ENSGACG00000004116.1"/>
</dbReference>
<dbReference type="Gene3D" id="3.40.50.1820">
    <property type="entry name" value="alpha/beta hydrolase"/>
    <property type="match status" value="1"/>
</dbReference>
<evidence type="ECO:0000256" key="1">
    <source>
        <dbReference type="ARBA" id="ARBA00010088"/>
    </source>
</evidence>